<dbReference type="PANTHER" id="PTHR43104">
    <property type="entry name" value="L-2-HYDROXYGLUTARATE DEHYDROGENASE, MITOCHONDRIAL"/>
    <property type="match status" value="1"/>
</dbReference>
<dbReference type="OrthoDB" id="498204at2759"/>
<keyword evidence="11" id="KW-1185">Reference proteome</keyword>
<dbReference type="GeneID" id="39584704"/>
<evidence type="ECO:0000256" key="5">
    <source>
        <dbReference type="ARBA" id="ARBA00036066"/>
    </source>
</evidence>
<dbReference type="EMBL" id="RSCE01000001">
    <property type="protein sequence ID" value="RSH87648.1"/>
    <property type="molecule type" value="Genomic_DNA"/>
</dbReference>
<dbReference type="InterPro" id="IPR036188">
    <property type="entry name" value="FAD/NAD-bd_sf"/>
</dbReference>
<keyword evidence="4" id="KW-0560">Oxidoreductase</keyword>
<dbReference type="Gene3D" id="3.30.9.10">
    <property type="entry name" value="D-Amino Acid Oxidase, subunit A, domain 2"/>
    <property type="match status" value="1"/>
</dbReference>
<dbReference type="GO" id="GO:0047545">
    <property type="term" value="F:(S)-2-hydroxyglutarate dehydrogenase activity"/>
    <property type="evidence" value="ECO:0007669"/>
    <property type="project" value="UniProtKB-EC"/>
</dbReference>
<evidence type="ECO:0000256" key="6">
    <source>
        <dbReference type="ARBA" id="ARBA00037941"/>
    </source>
</evidence>
<dbReference type="RefSeq" id="XP_028479856.1">
    <property type="nucleotide sequence ID" value="XM_028615999.1"/>
</dbReference>
<evidence type="ECO:0000256" key="1">
    <source>
        <dbReference type="ARBA" id="ARBA00001974"/>
    </source>
</evidence>
<evidence type="ECO:0000256" key="8">
    <source>
        <dbReference type="ARBA" id="ARBA00041137"/>
    </source>
</evidence>
<dbReference type="PANTHER" id="PTHR43104:SF4">
    <property type="entry name" value="L-2-HYDROXYGLUTARATE DEHYDROGENASE, MITOCHONDRIAL"/>
    <property type="match status" value="1"/>
</dbReference>
<evidence type="ECO:0000256" key="2">
    <source>
        <dbReference type="ARBA" id="ARBA00022630"/>
    </source>
</evidence>
<feature type="domain" description="FAD dependent oxidoreductase" evidence="9">
    <location>
        <begin position="21"/>
        <end position="427"/>
    </location>
</feature>
<comment type="catalytic activity">
    <reaction evidence="5">
        <text>(S)-2-hydroxyglutarate + A = 2-oxoglutarate + AH2</text>
        <dbReference type="Rhea" id="RHEA:21252"/>
        <dbReference type="ChEBI" id="CHEBI:13193"/>
        <dbReference type="ChEBI" id="CHEBI:16782"/>
        <dbReference type="ChEBI" id="CHEBI:16810"/>
        <dbReference type="ChEBI" id="CHEBI:17499"/>
        <dbReference type="EC" id="1.1.99.2"/>
    </reaction>
</comment>
<name>A0A427Y960_9TREE</name>
<organism evidence="10 11">
    <name type="scientific">Apiotrichum porosum</name>
    <dbReference type="NCBI Taxonomy" id="105984"/>
    <lineage>
        <taxon>Eukaryota</taxon>
        <taxon>Fungi</taxon>
        <taxon>Dikarya</taxon>
        <taxon>Basidiomycota</taxon>
        <taxon>Agaricomycotina</taxon>
        <taxon>Tremellomycetes</taxon>
        <taxon>Trichosporonales</taxon>
        <taxon>Trichosporonaceae</taxon>
        <taxon>Apiotrichum</taxon>
    </lineage>
</organism>
<comment type="caution">
    <text evidence="10">The sequence shown here is derived from an EMBL/GenBank/DDBJ whole genome shotgun (WGS) entry which is preliminary data.</text>
</comment>
<keyword evidence="2" id="KW-0285">Flavoprotein</keyword>
<evidence type="ECO:0000256" key="3">
    <source>
        <dbReference type="ARBA" id="ARBA00022827"/>
    </source>
</evidence>
<comment type="cofactor">
    <cofactor evidence="1">
        <name>FAD</name>
        <dbReference type="ChEBI" id="CHEBI:57692"/>
    </cofactor>
</comment>
<gene>
    <name evidence="10" type="ORF">EHS24_000161</name>
</gene>
<dbReference type="Pfam" id="PF01266">
    <property type="entry name" value="DAO"/>
    <property type="match status" value="1"/>
</dbReference>
<dbReference type="Proteomes" id="UP000279236">
    <property type="component" value="Unassembled WGS sequence"/>
</dbReference>
<evidence type="ECO:0000313" key="11">
    <source>
        <dbReference type="Proteomes" id="UP000279236"/>
    </source>
</evidence>
<reference evidence="10 11" key="1">
    <citation type="submission" date="2018-11" db="EMBL/GenBank/DDBJ databases">
        <title>Genome sequence of Apiotrichum porosum DSM 27194.</title>
        <authorList>
            <person name="Aliyu H."/>
            <person name="Gorte O."/>
            <person name="Ochsenreither K."/>
        </authorList>
    </citation>
    <scope>NUCLEOTIDE SEQUENCE [LARGE SCALE GENOMIC DNA]</scope>
    <source>
        <strain evidence="10 11">DSM 27194</strain>
    </source>
</reference>
<dbReference type="InterPro" id="IPR006076">
    <property type="entry name" value="FAD-dep_OxRdtase"/>
</dbReference>
<dbReference type="SUPFAM" id="SSF51905">
    <property type="entry name" value="FAD/NAD(P)-binding domain"/>
    <property type="match status" value="1"/>
</dbReference>
<protein>
    <recommendedName>
        <fullName evidence="8">L-2-hydroxyglutarate dehydrogenase, mitochondrial</fullName>
        <ecNumber evidence="7">1.1.99.2</ecNumber>
    </recommendedName>
</protein>
<evidence type="ECO:0000256" key="4">
    <source>
        <dbReference type="ARBA" id="ARBA00023002"/>
    </source>
</evidence>
<dbReference type="AlphaFoldDB" id="A0A427Y960"/>
<evidence type="ECO:0000259" key="9">
    <source>
        <dbReference type="Pfam" id="PF01266"/>
    </source>
</evidence>
<comment type="similarity">
    <text evidence="6">Belongs to the L2HGDH family.</text>
</comment>
<dbReference type="Gene3D" id="3.50.50.60">
    <property type="entry name" value="FAD/NAD(P)-binding domain"/>
    <property type="match status" value="1"/>
</dbReference>
<evidence type="ECO:0000313" key="10">
    <source>
        <dbReference type="EMBL" id="RSH87648.1"/>
    </source>
</evidence>
<sequence>MTYAAVLRKKYPFIAPSMNVDHLVVGGGVVGLAVAAGLVNTAGANRTTFVVERRKLLGQETTARNSEVIHSGIYYPVGSLKSELCIRGRDLLYDRCKVFGIGYSKTEKLIVATDKYQIPYLDDLQTHTQHPSFLRGMDTGSSMDNNSVIPAYFLNGDDARDMEPDLSPDVCAALLVTDTGIVDSAALVESLSREIEESDYLTSAGDDGIRNGVGLKTHDFDRGEGVVVPGTRVVRIDREENGAGWVVQLESNWEGKGEGETGDVEAIRADVVVNAAGLNSASLVEQLLPESQRPGIWISKGNYMKYSGPGVENIQRLIYPCPSKSLDSLGTHLSAANPDYWQDHLAPSDAQLESIGRSAQLYLPGVDPTRLTPDYAGFRPNIVPPGSGFFDFVIRHEPERRGLIDMLGFASPGLTSSLAAGERVARMVRREVWDGNSVEARAEGWEL</sequence>
<proteinExistence type="inferred from homology"/>
<dbReference type="EC" id="1.1.99.2" evidence="7"/>
<keyword evidence="3" id="KW-0274">FAD</keyword>
<evidence type="ECO:0000256" key="7">
    <source>
        <dbReference type="ARBA" id="ARBA00038878"/>
    </source>
</evidence>
<dbReference type="STRING" id="105984.A0A427Y960"/>
<accession>A0A427Y960</accession>